<evidence type="ECO:0000313" key="1">
    <source>
        <dbReference type="EMBL" id="MCD9638558.1"/>
    </source>
</evidence>
<gene>
    <name evidence="1" type="ORF">HAX54_022583</name>
</gene>
<evidence type="ECO:0000313" key="2">
    <source>
        <dbReference type="Proteomes" id="UP000823775"/>
    </source>
</evidence>
<comment type="caution">
    <text evidence="1">The sequence shown here is derived from an EMBL/GenBank/DDBJ whole genome shotgun (WGS) entry which is preliminary data.</text>
</comment>
<accession>A0ABS8UX09</accession>
<keyword evidence="2" id="KW-1185">Reference proteome</keyword>
<protein>
    <submittedName>
        <fullName evidence="1">Uncharacterized protein</fullName>
    </submittedName>
</protein>
<feature type="non-terminal residue" evidence="1">
    <location>
        <position position="57"/>
    </location>
</feature>
<dbReference type="EMBL" id="JACEIK010002727">
    <property type="protein sequence ID" value="MCD9638558.1"/>
    <property type="molecule type" value="Genomic_DNA"/>
</dbReference>
<organism evidence="1 2">
    <name type="scientific">Datura stramonium</name>
    <name type="common">Jimsonweed</name>
    <name type="synonym">Common thornapple</name>
    <dbReference type="NCBI Taxonomy" id="4076"/>
    <lineage>
        <taxon>Eukaryota</taxon>
        <taxon>Viridiplantae</taxon>
        <taxon>Streptophyta</taxon>
        <taxon>Embryophyta</taxon>
        <taxon>Tracheophyta</taxon>
        <taxon>Spermatophyta</taxon>
        <taxon>Magnoliopsida</taxon>
        <taxon>eudicotyledons</taxon>
        <taxon>Gunneridae</taxon>
        <taxon>Pentapetalae</taxon>
        <taxon>asterids</taxon>
        <taxon>lamiids</taxon>
        <taxon>Solanales</taxon>
        <taxon>Solanaceae</taxon>
        <taxon>Solanoideae</taxon>
        <taxon>Datureae</taxon>
        <taxon>Datura</taxon>
    </lineage>
</organism>
<dbReference type="Proteomes" id="UP000823775">
    <property type="component" value="Unassembled WGS sequence"/>
</dbReference>
<proteinExistence type="predicted"/>
<name>A0ABS8UX09_DATST</name>
<sequence length="57" mass="6554">MNGMLINVGVLIKNVLKRERVKEGQNFGFGGLLTRFLRRNNIEDEEAEYRLAYGPRG</sequence>
<reference evidence="1 2" key="1">
    <citation type="journal article" date="2021" name="BMC Genomics">
        <title>Datura genome reveals duplications of psychoactive alkaloid biosynthetic genes and high mutation rate following tissue culture.</title>
        <authorList>
            <person name="Rajewski A."/>
            <person name="Carter-House D."/>
            <person name="Stajich J."/>
            <person name="Litt A."/>
        </authorList>
    </citation>
    <scope>NUCLEOTIDE SEQUENCE [LARGE SCALE GENOMIC DNA]</scope>
    <source>
        <strain evidence="1">AR-01</strain>
    </source>
</reference>